<feature type="transmembrane region" description="Helical" evidence="2">
    <location>
        <begin position="78"/>
        <end position="96"/>
    </location>
</feature>
<protein>
    <recommendedName>
        <fullName evidence="5">Transmembrane protein</fullName>
    </recommendedName>
</protein>
<evidence type="ECO:0000313" key="3">
    <source>
        <dbReference type="EMBL" id="CAH1432728.1"/>
    </source>
</evidence>
<keyword evidence="2" id="KW-0812">Transmembrane</keyword>
<reference evidence="3 4" key="1">
    <citation type="submission" date="2022-01" db="EMBL/GenBank/DDBJ databases">
        <authorList>
            <person name="Xiong W."/>
            <person name="Schranz E."/>
        </authorList>
    </citation>
    <scope>NUCLEOTIDE SEQUENCE [LARGE SCALE GENOMIC DNA]</scope>
</reference>
<organism evidence="3 4">
    <name type="scientific">Lactuca virosa</name>
    <dbReference type="NCBI Taxonomy" id="75947"/>
    <lineage>
        <taxon>Eukaryota</taxon>
        <taxon>Viridiplantae</taxon>
        <taxon>Streptophyta</taxon>
        <taxon>Embryophyta</taxon>
        <taxon>Tracheophyta</taxon>
        <taxon>Spermatophyta</taxon>
        <taxon>Magnoliopsida</taxon>
        <taxon>eudicotyledons</taxon>
        <taxon>Gunneridae</taxon>
        <taxon>Pentapetalae</taxon>
        <taxon>asterids</taxon>
        <taxon>campanulids</taxon>
        <taxon>Asterales</taxon>
        <taxon>Asteraceae</taxon>
        <taxon>Cichorioideae</taxon>
        <taxon>Cichorieae</taxon>
        <taxon>Lactucinae</taxon>
        <taxon>Lactuca</taxon>
    </lineage>
</organism>
<gene>
    <name evidence="3" type="ORF">LVIROSA_LOCUS19361</name>
</gene>
<name>A0AAU9MXE4_9ASTR</name>
<proteinExistence type="predicted"/>
<keyword evidence="2" id="KW-0472">Membrane</keyword>
<keyword evidence="4" id="KW-1185">Reference proteome</keyword>
<dbReference type="AlphaFoldDB" id="A0AAU9MXE4"/>
<accession>A0AAU9MXE4</accession>
<sequence length="114" mass="12791">MFHYPYITPNPLIVAPNKESKTLHQAKNKNRKMVRQGKMMMKVVKQLENLQPSPAESMAKGQVLHQTTKGPPKTPVRMMLGGVVVVATLAYFTLYAHKKHDATLVDVVKVTPNK</sequence>
<keyword evidence="2" id="KW-1133">Transmembrane helix</keyword>
<dbReference type="EMBL" id="CAKMRJ010003334">
    <property type="protein sequence ID" value="CAH1432728.1"/>
    <property type="molecule type" value="Genomic_DNA"/>
</dbReference>
<evidence type="ECO:0008006" key="5">
    <source>
        <dbReference type="Google" id="ProtNLM"/>
    </source>
</evidence>
<dbReference type="Proteomes" id="UP001157418">
    <property type="component" value="Unassembled WGS sequence"/>
</dbReference>
<evidence type="ECO:0000313" key="4">
    <source>
        <dbReference type="Proteomes" id="UP001157418"/>
    </source>
</evidence>
<evidence type="ECO:0000256" key="1">
    <source>
        <dbReference type="SAM" id="MobiDB-lite"/>
    </source>
</evidence>
<feature type="region of interest" description="Disordered" evidence="1">
    <location>
        <begin position="52"/>
        <end position="72"/>
    </location>
</feature>
<evidence type="ECO:0000256" key="2">
    <source>
        <dbReference type="SAM" id="Phobius"/>
    </source>
</evidence>
<comment type="caution">
    <text evidence="3">The sequence shown here is derived from an EMBL/GenBank/DDBJ whole genome shotgun (WGS) entry which is preliminary data.</text>
</comment>